<comment type="catalytic activity">
    <reaction evidence="11">
        <text>[GlcNAc-(1-&gt;4)-Mur2Ac(oyl-L-Ala-gamma-D-Glu-L-Lys-D-Ala-D-Ala)](n)-di-trans,octa-cis-undecaprenyl diphosphate + beta-D-GlcNAc-(1-&gt;4)-Mur2Ac(oyl-L-Ala-gamma-D-Glu-L-Lys-D-Ala-D-Ala)-di-trans,octa-cis-undecaprenyl diphosphate = [GlcNAc-(1-&gt;4)-Mur2Ac(oyl-L-Ala-gamma-D-Glu-L-Lys-D-Ala-D-Ala)](n+1)-di-trans,octa-cis-undecaprenyl diphosphate + di-trans,octa-cis-undecaprenyl diphosphate + H(+)</text>
        <dbReference type="Rhea" id="RHEA:23708"/>
        <dbReference type="Rhea" id="RHEA-COMP:9602"/>
        <dbReference type="Rhea" id="RHEA-COMP:9603"/>
        <dbReference type="ChEBI" id="CHEBI:15378"/>
        <dbReference type="ChEBI" id="CHEBI:58405"/>
        <dbReference type="ChEBI" id="CHEBI:60033"/>
        <dbReference type="ChEBI" id="CHEBI:78435"/>
        <dbReference type="EC" id="2.4.99.28"/>
    </reaction>
</comment>
<evidence type="ECO:0000256" key="3">
    <source>
        <dbReference type="ARBA" id="ARBA00007739"/>
    </source>
</evidence>
<evidence type="ECO:0000256" key="9">
    <source>
        <dbReference type="ARBA" id="ARBA00023268"/>
    </source>
</evidence>
<keyword evidence="7" id="KW-0808">Transferase</keyword>
<comment type="caution">
    <text evidence="15">The sequence shown here is derived from an EMBL/GenBank/DDBJ whole genome shotgun (WGS) entry which is preliminary data.</text>
</comment>
<organism evidence="15 16">
    <name type="scientific">Rhodanobacter caeni</name>
    <dbReference type="NCBI Taxonomy" id="657654"/>
    <lineage>
        <taxon>Bacteria</taxon>
        <taxon>Pseudomonadati</taxon>
        <taxon>Pseudomonadota</taxon>
        <taxon>Gammaproteobacteria</taxon>
        <taxon>Lysobacterales</taxon>
        <taxon>Rhodanobacteraceae</taxon>
        <taxon>Rhodanobacter</taxon>
    </lineage>
</organism>
<evidence type="ECO:0000259" key="14">
    <source>
        <dbReference type="Pfam" id="PF06832"/>
    </source>
</evidence>
<evidence type="ECO:0000256" key="1">
    <source>
        <dbReference type="ARBA" id="ARBA00004752"/>
    </source>
</evidence>
<keyword evidence="8" id="KW-0378">Hydrolase</keyword>
<dbReference type="Pfam" id="PF06832">
    <property type="entry name" value="BiPBP_C"/>
    <property type="match status" value="1"/>
</dbReference>
<keyword evidence="16" id="KW-1185">Reference proteome</keyword>
<dbReference type="InterPro" id="IPR001460">
    <property type="entry name" value="PCN-bd_Tpept"/>
</dbReference>
<evidence type="ECO:0000259" key="13">
    <source>
        <dbReference type="Pfam" id="PF00912"/>
    </source>
</evidence>
<feature type="domain" description="Penicillin-binding C-terminal" evidence="14">
    <location>
        <begin position="704"/>
        <end position="789"/>
    </location>
</feature>
<dbReference type="InterPro" id="IPR009647">
    <property type="entry name" value="PBP_C"/>
</dbReference>
<dbReference type="InterPro" id="IPR050396">
    <property type="entry name" value="Glycosyltr_51/Transpeptidase"/>
</dbReference>
<accession>A0ABP3DYK7</accession>
<keyword evidence="5" id="KW-0645">Protease</keyword>
<dbReference type="PANTHER" id="PTHR32282">
    <property type="entry name" value="BINDING PROTEIN TRANSPEPTIDASE, PUTATIVE-RELATED"/>
    <property type="match status" value="1"/>
</dbReference>
<keyword evidence="6" id="KW-0328">Glycosyltransferase</keyword>
<evidence type="ECO:0000256" key="5">
    <source>
        <dbReference type="ARBA" id="ARBA00022670"/>
    </source>
</evidence>
<comment type="pathway">
    <text evidence="1">Cell wall biogenesis; peptidoglycan biosynthesis.</text>
</comment>
<name>A0ABP3DYK7_9GAMM</name>
<dbReference type="InterPro" id="IPR011815">
    <property type="entry name" value="PBP_1c"/>
</dbReference>
<evidence type="ECO:0000256" key="2">
    <source>
        <dbReference type="ARBA" id="ARBA00007090"/>
    </source>
</evidence>
<dbReference type="Pfam" id="PF00912">
    <property type="entry name" value="Transgly"/>
    <property type="match status" value="1"/>
</dbReference>
<evidence type="ECO:0000259" key="12">
    <source>
        <dbReference type="Pfam" id="PF00905"/>
    </source>
</evidence>
<evidence type="ECO:0000256" key="10">
    <source>
        <dbReference type="ARBA" id="ARBA00044770"/>
    </source>
</evidence>
<dbReference type="InterPro" id="IPR001264">
    <property type="entry name" value="Glyco_trans_51"/>
</dbReference>
<proteinExistence type="inferred from homology"/>
<comment type="similarity">
    <text evidence="2">In the C-terminal section; belongs to the transpeptidase family.</text>
</comment>
<dbReference type="InterPro" id="IPR036950">
    <property type="entry name" value="PBP_transglycosylase"/>
</dbReference>
<dbReference type="EMBL" id="BAAAFO010000001">
    <property type="protein sequence ID" value="GAA0243255.1"/>
    <property type="molecule type" value="Genomic_DNA"/>
</dbReference>
<dbReference type="RefSeq" id="WP_343880051.1">
    <property type="nucleotide sequence ID" value="NZ_BAAAFO010000001.1"/>
</dbReference>
<evidence type="ECO:0000256" key="11">
    <source>
        <dbReference type="ARBA" id="ARBA00049902"/>
    </source>
</evidence>
<keyword evidence="9" id="KW-0511">Multifunctional enzyme</keyword>
<protein>
    <recommendedName>
        <fullName evidence="10">peptidoglycan glycosyltransferase</fullName>
        <ecNumber evidence="10">2.4.99.28</ecNumber>
    </recommendedName>
</protein>
<dbReference type="SUPFAM" id="SSF53955">
    <property type="entry name" value="Lysozyme-like"/>
    <property type="match status" value="1"/>
</dbReference>
<feature type="domain" description="Penicillin-binding protein transpeptidase" evidence="12">
    <location>
        <begin position="328"/>
        <end position="546"/>
    </location>
</feature>
<evidence type="ECO:0000256" key="6">
    <source>
        <dbReference type="ARBA" id="ARBA00022676"/>
    </source>
</evidence>
<comment type="similarity">
    <text evidence="3">In the N-terminal section; belongs to the glycosyltransferase 51 family.</text>
</comment>
<evidence type="ECO:0000256" key="7">
    <source>
        <dbReference type="ARBA" id="ARBA00022679"/>
    </source>
</evidence>
<dbReference type="NCBIfam" id="TIGR02073">
    <property type="entry name" value="PBP_1c"/>
    <property type="match status" value="1"/>
</dbReference>
<sequence length="798" mass="87176">MRTAWASAARTAAGRWVRRWQNVLAALGLVAVILVGCRLWPHPSLRDALPRSTAIHDDAGRLLRLTLASDEQYRLWTPLAEISPALIDATLMHEDQWYRWHPGFNPWGLLRGAWVTYVRHGHPQGGSTLTMQLARLLYRLDTRTPLGKLRQVALAVRLELSYSKHDILEAYLNSAPYGGNIQGVGAASLVYFGKPAARLTLPEALTLAVIPQDPSRRLDSRHGPDASVVAPRLAAARDRLFRRWLRKHPEDARWRAVFRMPLALRTVAQLPFAAPHAVDQLIAAANARGDPLPSQVRSSIDLGLQQLLERQVRGYVRHMAGVGVRNASAILVDTRDMGVKALVGSVDYFNEDIHGQVNGTLAPRSPGSTLKPFIYGLGLDQGVLGPQTVLRDVPSSFGPYTPENFDGRFLGPVTATQALIHSRNIPAVWVDAQLRDPDLYGFLRQAGVRNLASRQHYGLALVLGGGDVTMQDLARLYALLANRGVLKPLRLRQDAPPVPGRRLLSEAASFIVTDMLEQNPRPGTTFGSRPSTAPVFWKTGTSWAFHDAWTAGGFGPYVLVVWVGNFDSTPNPAFVGIDAAAPLFFRIHDALLAGHPDLKPPSRPLPDGVKRVRVCLATGMLPSRWCPATGWSWFIPGVSPIKAGNVYRPLVIDNASGLPACPPYAAGSTRTEVFQYWPSDLAAVFARAGIPIRKPPHNPACADAGRAQGDPPAITSPLRGASYALRLDRPEGNAVMLAATSDADVRALYWFVNDAYVGRATPGQALTWQPVRAGTYQLRVVDDHGRSDARRLDVGVVQ</sequence>
<dbReference type="InterPro" id="IPR023346">
    <property type="entry name" value="Lysozyme-like_dom_sf"/>
</dbReference>
<feature type="domain" description="Glycosyl transferase family 51" evidence="13">
    <location>
        <begin position="69"/>
        <end position="218"/>
    </location>
</feature>
<reference evidence="16" key="1">
    <citation type="journal article" date="2019" name="Int. J. Syst. Evol. Microbiol.">
        <title>The Global Catalogue of Microorganisms (GCM) 10K type strain sequencing project: providing services to taxonomists for standard genome sequencing and annotation.</title>
        <authorList>
            <consortium name="The Broad Institute Genomics Platform"/>
            <consortium name="The Broad Institute Genome Sequencing Center for Infectious Disease"/>
            <person name="Wu L."/>
            <person name="Ma J."/>
        </authorList>
    </citation>
    <scope>NUCLEOTIDE SEQUENCE [LARGE SCALE GENOMIC DNA]</scope>
    <source>
        <strain evidence="16">JCM 16242</strain>
    </source>
</reference>
<keyword evidence="4" id="KW-0121">Carboxypeptidase</keyword>
<dbReference type="Proteomes" id="UP001500657">
    <property type="component" value="Unassembled WGS sequence"/>
</dbReference>
<evidence type="ECO:0000256" key="4">
    <source>
        <dbReference type="ARBA" id="ARBA00022645"/>
    </source>
</evidence>
<dbReference type="Gene3D" id="1.10.3810.10">
    <property type="entry name" value="Biosynthetic peptidoglycan transglycosylase-like"/>
    <property type="match status" value="1"/>
</dbReference>
<dbReference type="Gene3D" id="3.40.710.10">
    <property type="entry name" value="DD-peptidase/beta-lactamase superfamily"/>
    <property type="match status" value="1"/>
</dbReference>
<dbReference type="InterPro" id="IPR012338">
    <property type="entry name" value="Beta-lactam/transpept-like"/>
</dbReference>
<gene>
    <name evidence="15" type="primary">pbpC</name>
    <name evidence="15" type="ORF">GCM10009126_06190</name>
</gene>
<dbReference type="PANTHER" id="PTHR32282:SF15">
    <property type="entry name" value="PENICILLIN-BINDING PROTEIN 1C"/>
    <property type="match status" value="1"/>
</dbReference>
<dbReference type="SUPFAM" id="SSF56601">
    <property type="entry name" value="beta-lactamase/transpeptidase-like"/>
    <property type="match status" value="1"/>
</dbReference>
<dbReference type="EC" id="2.4.99.28" evidence="10"/>
<evidence type="ECO:0000313" key="15">
    <source>
        <dbReference type="EMBL" id="GAA0243255.1"/>
    </source>
</evidence>
<evidence type="ECO:0000313" key="16">
    <source>
        <dbReference type="Proteomes" id="UP001500657"/>
    </source>
</evidence>
<dbReference type="Pfam" id="PF00905">
    <property type="entry name" value="Transpeptidase"/>
    <property type="match status" value="1"/>
</dbReference>
<evidence type="ECO:0000256" key="8">
    <source>
        <dbReference type="ARBA" id="ARBA00022801"/>
    </source>
</evidence>